<accession>A0ABN7AGU3</accession>
<reference evidence="1 2" key="1">
    <citation type="submission" date="2023-09" db="EMBL/GenBank/DDBJ databases">
        <title>Nesidiocoris tenuis whole genome shotgun sequence.</title>
        <authorList>
            <person name="Shibata T."/>
            <person name="Shimoda M."/>
            <person name="Kobayashi T."/>
            <person name="Uehara T."/>
        </authorList>
    </citation>
    <scope>NUCLEOTIDE SEQUENCE [LARGE SCALE GENOMIC DNA]</scope>
    <source>
        <strain evidence="1 2">Japan</strain>
    </source>
</reference>
<evidence type="ECO:0000313" key="2">
    <source>
        <dbReference type="Proteomes" id="UP001307889"/>
    </source>
</evidence>
<organism evidence="1 2">
    <name type="scientific">Nesidiocoris tenuis</name>
    <dbReference type="NCBI Taxonomy" id="355587"/>
    <lineage>
        <taxon>Eukaryota</taxon>
        <taxon>Metazoa</taxon>
        <taxon>Ecdysozoa</taxon>
        <taxon>Arthropoda</taxon>
        <taxon>Hexapoda</taxon>
        <taxon>Insecta</taxon>
        <taxon>Pterygota</taxon>
        <taxon>Neoptera</taxon>
        <taxon>Paraneoptera</taxon>
        <taxon>Hemiptera</taxon>
        <taxon>Heteroptera</taxon>
        <taxon>Panheteroptera</taxon>
        <taxon>Cimicomorpha</taxon>
        <taxon>Miridae</taxon>
        <taxon>Dicyphina</taxon>
        <taxon>Nesidiocoris</taxon>
    </lineage>
</organism>
<name>A0ABN7AGU3_9HEMI</name>
<keyword evidence="2" id="KW-1185">Reference proteome</keyword>
<gene>
    <name evidence="1" type="ORF">NTJ_03227</name>
</gene>
<proteinExistence type="predicted"/>
<evidence type="ECO:0000313" key="1">
    <source>
        <dbReference type="EMBL" id="BES90419.1"/>
    </source>
</evidence>
<dbReference type="EMBL" id="AP028910">
    <property type="protein sequence ID" value="BES90419.1"/>
    <property type="molecule type" value="Genomic_DNA"/>
</dbReference>
<dbReference type="Proteomes" id="UP001307889">
    <property type="component" value="Chromosome 2"/>
</dbReference>
<protein>
    <submittedName>
        <fullName evidence="1">Uncharacterized protein</fullName>
    </submittedName>
</protein>
<sequence>MELFEMGPESLEETAAALAPFGKIDPTLRSNHPIPSFLPRLPPISPRRGNGVSAGKRVVQINTKTATMVADGLVEEG</sequence>